<dbReference type="EMBL" id="CP003350">
    <property type="protein sequence ID" value="AFC86605.1"/>
    <property type="molecule type" value="Genomic_DNA"/>
</dbReference>
<dbReference type="PROSITE" id="PS50931">
    <property type="entry name" value="HTH_LYSR"/>
    <property type="match status" value="1"/>
</dbReference>
<dbReference type="InterPro" id="IPR005119">
    <property type="entry name" value="LysR_subst-bd"/>
</dbReference>
<dbReference type="Gene3D" id="3.40.190.290">
    <property type="match status" value="1"/>
</dbReference>
<reference evidence="6" key="1">
    <citation type="submission" date="2012-02" db="EMBL/GenBank/DDBJ databases">
        <title>The complete genome of Frateuria aurantia DSM 6220.</title>
        <authorList>
            <consortium name="US DOE Joint Genome Institute (JGI-PGF)"/>
            <person name="Lucas S."/>
            <person name="Copeland A."/>
            <person name="Lapidus A."/>
            <person name="Glavina del Rio T."/>
            <person name="Dalin E."/>
            <person name="Tice H."/>
            <person name="Bruce D."/>
            <person name="Goodwin L."/>
            <person name="Pitluck S."/>
            <person name="Peters L."/>
            <person name="Ovchinnikova G."/>
            <person name="Teshima H."/>
            <person name="Kyrpides N."/>
            <person name="Mavromatis K."/>
            <person name="Ivanova N."/>
            <person name="Brettin T."/>
            <person name="Detter J.C."/>
            <person name="Han C."/>
            <person name="Larimer F."/>
            <person name="Land M."/>
            <person name="Hauser L."/>
            <person name="Markowitz V."/>
            <person name="Cheng J.-F."/>
            <person name="Hugenholtz P."/>
            <person name="Woyke T."/>
            <person name="Wu D."/>
            <person name="Brambilla E."/>
            <person name="Klenk H.-P."/>
            <person name="Eisen J.A."/>
        </authorList>
    </citation>
    <scope>NUCLEOTIDE SEQUENCE</scope>
    <source>
        <strain evidence="6">DSM 6220</strain>
    </source>
</reference>
<dbReference type="RefSeq" id="WP_014403608.1">
    <property type="nucleotide sequence ID" value="NC_017033.1"/>
</dbReference>
<dbReference type="InterPro" id="IPR000847">
    <property type="entry name" value="LysR_HTH_N"/>
</dbReference>
<evidence type="ECO:0000313" key="7">
    <source>
        <dbReference type="Proteomes" id="UP000005234"/>
    </source>
</evidence>
<dbReference type="PANTHER" id="PTHR30537:SF5">
    <property type="entry name" value="HTH-TYPE TRANSCRIPTIONAL ACTIVATOR TTDR-RELATED"/>
    <property type="match status" value="1"/>
</dbReference>
<gene>
    <name evidence="6" type="ordered locus">Fraau_2229</name>
</gene>
<dbReference type="Pfam" id="PF00126">
    <property type="entry name" value="HTH_1"/>
    <property type="match status" value="1"/>
</dbReference>
<dbReference type="InterPro" id="IPR036390">
    <property type="entry name" value="WH_DNA-bd_sf"/>
</dbReference>
<dbReference type="KEGG" id="fau:Fraau_2229"/>
<evidence type="ECO:0000256" key="2">
    <source>
        <dbReference type="ARBA" id="ARBA00023015"/>
    </source>
</evidence>
<dbReference type="SUPFAM" id="SSF46785">
    <property type="entry name" value="Winged helix' DNA-binding domain"/>
    <property type="match status" value="1"/>
</dbReference>
<dbReference type="OrthoDB" id="9810065at2"/>
<accession>H8L4Q0</accession>
<protein>
    <submittedName>
        <fullName evidence="6">Transcriptional regulator</fullName>
    </submittedName>
</protein>
<keyword evidence="4" id="KW-0804">Transcription</keyword>
<evidence type="ECO:0000259" key="5">
    <source>
        <dbReference type="PROSITE" id="PS50931"/>
    </source>
</evidence>
<dbReference type="eggNOG" id="COG0583">
    <property type="taxonomic scope" value="Bacteria"/>
</dbReference>
<dbReference type="Proteomes" id="UP000005234">
    <property type="component" value="Chromosome"/>
</dbReference>
<dbReference type="Pfam" id="PF03466">
    <property type="entry name" value="LysR_substrate"/>
    <property type="match status" value="1"/>
</dbReference>
<keyword evidence="3" id="KW-0238">DNA-binding</keyword>
<dbReference type="GO" id="GO:0006351">
    <property type="term" value="P:DNA-templated transcription"/>
    <property type="evidence" value="ECO:0007669"/>
    <property type="project" value="TreeGrafter"/>
</dbReference>
<dbReference type="AlphaFoldDB" id="H8L4Q0"/>
<name>H8L4Q0_FRAAD</name>
<evidence type="ECO:0000313" key="6">
    <source>
        <dbReference type="EMBL" id="AFC86605.1"/>
    </source>
</evidence>
<feature type="domain" description="HTH lysR-type" evidence="5">
    <location>
        <begin position="1"/>
        <end position="59"/>
    </location>
</feature>
<sequence length="305" mass="33564">MDRLKSMAVFVTAVEEGSLVAAARRHGLSPSMAGKHVSAIEAQLQARLLQRSTRRLALTEVGQTYYRRCKRLLDDYEEANCEAQETQQQVRGRLRVAAPTTFAALHLGPVVASFLAEYPEVSVETLLSDRYVDLLAEDIDVAIRIGRLGDSDLVARRLAECRMVFCAAPALLARLGETASLETLRHAPRLAFTEAISLGDWSITDPAGRSHRLEGAIRLAADDMQMLLAAALAGAGVAYGPSFVFGEYIARGLLRQLLPDHATAELAIYAVFPSKRHVSLKLRRFIEHLTIQLDGSPWEHGHRVD</sequence>
<evidence type="ECO:0000256" key="1">
    <source>
        <dbReference type="ARBA" id="ARBA00009437"/>
    </source>
</evidence>
<evidence type="ECO:0000256" key="3">
    <source>
        <dbReference type="ARBA" id="ARBA00023125"/>
    </source>
</evidence>
<keyword evidence="2" id="KW-0805">Transcription regulation</keyword>
<dbReference type="Gene3D" id="1.10.10.10">
    <property type="entry name" value="Winged helix-like DNA-binding domain superfamily/Winged helix DNA-binding domain"/>
    <property type="match status" value="1"/>
</dbReference>
<organism evidence="6 7">
    <name type="scientific">Frateuria aurantia (strain ATCC 33424 / DSM 6220 / KCTC 2777 / LMG 1558 / NBRC 3245 / NCIMB 13370)</name>
    <name type="common">Acetobacter aurantius</name>
    <dbReference type="NCBI Taxonomy" id="767434"/>
    <lineage>
        <taxon>Bacteria</taxon>
        <taxon>Pseudomonadati</taxon>
        <taxon>Pseudomonadota</taxon>
        <taxon>Gammaproteobacteria</taxon>
        <taxon>Lysobacterales</taxon>
        <taxon>Rhodanobacteraceae</taxon>
        <taxon>Frateuria</taxon>
    </lineage>
</organism>
<dbReference type="FunFam" id="1.10.10.10:FF:000001">
    <property type="entry name" value="LysR family transcriptional regulator"/>
    <property type="match status" value="1"/>
</dbReference>
<dbReference type="InterPro" id="IPR058163">
    <property type="entry name" value="LysR-type_TF_proteobact-type"/>
</dbReference>
<dbReference type="HOGENOM" id="CLU_039613_16_3_6"/>
<dbReference type="SUPFAM" id="SSF53850">
    <property type="entry name" value="Periplasmic binding protein-like II"/>
    <property type="match status" value="1"/>
</dbReference>
<evidence type="ECO:0000256" key="4">
    <source>
        <dbReference type="ARBA" id="ARBA00023163"/>
    </source>
</evidence>
<dbReference type="GO" id="GO:0043565">
    <property type="term" value="F:sequence-specific DNA binding"/>
    <property type="evidence" value="ECO:0007669"/>
    <property type="project" value="TreeGrafter"/>
</dbReference>
<dbReference type="CDD" id="cd08422">
    <property type="entry name" value="PBP2_CrgA_like"/>
    <property type="match status" value="1"/>
</dbReference>
<dbReference type="InterPro" id="IPR036388">
    <property type="entry name" value="WH-like_DNA-bd_sf"/>
</dbReference>
<comment type="similarity">
    <text evidence="1">Belongs to the LysR transcriptional regulatory family.</text>
</comment>
<dbReference type="STRING" id="767434.Fraau_2229"/>
<dbReference type="GO" id="GO:0003700">
    <property type="term" value="F:DNA-binding transcription factor activity"/>
    <property type="evidence" value="ECO:0007669"/>
    <property type="project" value="InterPro"/>
</dbReference>
<dbReference type="PANTHER" id="PTHR30537">
    <property type="entry name" value="HTH-TYPE TRANSCRIPTIONAL REGULATOR"/>
    <property type="match status" value="1"/>
</dbReference>
<keyword evidence="7" id="KW-1185">Reference proteome</keyword>
<proteinExistence type="inferred from homology"/>